<feature type="domain" description="Glycoside-hydrolase family GH114 TIM-barrel" evidence="2">
    <location>
        <begin position="60"/>
        <end position="280"/>
    </location>
</feature>
<evidence type="ECO:0000256" key="1">
    <source>
        <dbReference type="SAM" id="SignalP"/>
    </source>
</evidence>
<dbReference type="Gene3D" id="3.20.20.70">
    <property type="entry name" value="Aldolase class I"/>
    <property type="match status" value="1"/>
</dbReference>
<evidence type="ECO:0000313" key="3">
    <source>
        <dbReference type="EMBL" id="MFD2168996.1"/>
    </source>
</evidence>
<name>A0ABW4ZTR0_9BACL</name>
<dbReference type="PANTHER" id="PTHR35882:SF2">
    <property type="entry name" value="PELA"/>
    <property type="match status" value="1"/>
</dbReference>
<dbReference type="RefSeq" id="WP_386044049.1">
    <property type="nucleotide sequence ID" value="NZ_JBHUIO010000002.1"/>
</dbReference>
<sequence length="291" mass="32913">MNSMMRNLSYLCLSVTLVTGFAATNVACAATAQVDVHKPSSLSSIESYTIFYGTPKPAALEKLSAYDLVVIEPRLWTKEQVDVLKQKGIKVIGYLSVLEQYQDAELLKSATDADYLKVAGARDFRTEWKSWSMDINSNHYRELLMKDYAAHIAEKGLHGVFLDTMGNVDDQIWPADISDRQRDGAVAFVAALRDRYPERTIVQNWGLTELKDRTAPYLDAILWEDFDPQVVNKDRWSQNRMKELTALKREQGLTVLTVEVGLTGKQKTNYLSLNSKLGFIGQVIKKSYDEL</sequence>
<gene>
    <name evidence="3" type="ORF">ACFSOY_03050</name>
</gene>
<proteinExistence type="predicted"/>
<keyword evidence="1" id="KW-0732">Signal</keyword>
<comment type="caution">
    <text evidence="3">The sequence shown here is derived from an EMBL/GenBank/DDBJ whole genome shotgun (WGS) entry which is preliminary data.</text>
</comment>
<dbReference type="SUPFAM" id="SSF51445">
    <property type="entry name" value="(Trans)glycosidases"/>
    <property type="match status" value="1"/>
</dbReference>
<dbReference type="Proteomes" id="UP001597343">
    <property type="component" value="Unassembled WGS sequence"/>
</dbReference>
<dbReference type="InterPro" id="IPR004352">
    <property type="entry name" value="GH114_TIM-barrel"/>
</dbReference>
<evidence type="ECO:0000313" key="4">
    <source>
        <dbReference type="Proteomes" id="UP001597343"/>
    </source>
</evidence>
<protein>
    <submittedName>
        <fullName evidence="3">Endo alpha-1,4 polygalactosaminidase</fullName>
    </submittedName>
</protein>
<reference evidence="4" key="1">
    <citation type="journal article" date="2019" name="Int. J. Syst. Evol. Microbiol.">
        <title>The Global Catalogue of Microorganisms (GCM) 10K type strain sequencing project: providing services to taxonomists for standard genome sequencing and annotation.</title>
        <authorList>
            <consortium name="The Broad Institute Genomics Platform"/>
            <consortium name="The Broad Institute Genome Sequencing Center for Infectious Disease"/>
            <person name="Wu L."/>
            <person name="Ma J."/>
        </authorList>
    </citation>
    <scope>NUCLEOTIDE SEQUENCE [LARGE SCALE GENOMIC DNA]</scope>
    <source>
        <strain evidence="4">CGMCC 1.13574</strain>
    </source>
</reference>
<organism evidence="3 4">
    <name type="scientific">Tumebacillus lipolyticus</name>
    <dbReference type="NCBI Taxonomy" id="1280370"/>
    <lineage>
        <taxon>Bacteria</taxon>
        <taxon>Bacillati</taxon>
        <taxon>Bacillota</taxon>
        <taxon>Bacilli</taxon>
        <taxon>Bacillales</taxon>
        <taxon>Alicyclobacillaceae</taxon>
        <taxon>Tumebacillus</taxon>
    </lineage>
</organism>
<dbReference type="InterPro" id="IPR013785">
    <property type="entry name" value="Aldolase_TIM"/>
</dbReference>
<feature type="chain" id="PRO_5045379703" evidence="1">
    <location>
        <begin position="30"/>
        <end position="291"/>
    </location>
</feature>
<accession>A0ABW4ZTR0</accession>
<evidence type="ECO:0000259" key="2">
    <source>
        <dbReference type="Pfam" id="PF03537"/>
    </source>
</evidence>
<keyword evidence="4" id="KW-1185">Reference proteome</keyword>
<dbReference type="InterPro" id="IPR017853">
    <property type="entry name" value="GH"/>
</dbReference>
<dbReference type="PANTHER" id="PTHR35882">
    <property type="entry name" value="PELA"/>
    <property type="match status" value="1"/>
</dbReference>
<dbReference type="EMBL" id="JBHUIO010000002">
    <property type="protein sequence ID" value="MFD2168996.1"/>
    <property type="molecule type" value="Genomic_DNA"/>
</dbReference>
<feature type="signal peptide" evidence="1">
    <location>
        <begin position="1"/>
        <end position="29"/>
    </location>
</feature>
<dbReference type="Pfam" id="PF03537">
    <property type="entry name" value="Glyco_hydro_114"/>
    <property type="match status" value="1"/>
</dbReference>